<dbReference type="InterPro" id="IPR015018">
    <property type="entry name" value="DUF1905"/>
</dbReference>
<evidence type="ECO:0000313" key="1">
    <source>
        <dbReference type="EMBL" id="RRR20454.1"/>
    </source>
</evidence>
<evidence type="ECO:0000313" key="2">
    <source>
        <dbReference type="Proteomes" id="UP000274327"/>
    </source>
</evidence>
<dbReference type="InterPro" id="IPR037079">
    <property type="entry name" value="AF2212/PG0164-like_sf"/>
</dbReference>
<dbReference type="EMBL" id="QOCI01000001">
    <property type="protein sequence ID" value="RRR20454.1"/>
    <property type="molecule type" value="Genomic_DNA"/>
</dbReference>
<dbReference type="AlphaFoldDB" id="A0A3R8X8V9"/>
<keyword evidence="2" id="KW-1185">Reference proteome</keyword>
<dbReference type="Pfam" id="PF13376">
    <property type="entry name" value="OmdA"/>
    <property type="match status" value="1"/>
</dbReference>
<gene>
    <name evidence="1" type="ORF">DS079_03435</name>
</gene>
<dbReference type="RefSeq" id="WP_126984823.1">
    <property type="nucleotide sequence ID" value="NZ_ML133851.1"/>
</dbReference>
<dbReference type="SUPFAM" id="SSF141694">
    <property type="entry name" value="AF2212/PG0164-like"/>
    <property type="match status" value="1"/>
</dbReference>
<organism evidence="1 2">
    <name type="scientific">Brachybacterium paraconglomeratum</name>
    <dbReference type="NCBI Taxonomy" id="173362"/>
    <lineage>
        <taxon>Bacteria</taxon>
        <taxon>Bacillati</taxon>
        <taxon>Actinomycetota</taxon>
        <taxon>Actinomycetes</taxon>
        <taxon>Micrococcales</taxon>
        <taxon>Dermabacteraceae</taxon>
        <taxon>Brachybacterium</taxon>
    </lineage>
</organism>
<reference evidence="1 2" key="1">
    <citation type="submission" date="2018-07" db="EMBL/GenBank/DDBJ databases">
        <title>Brachybacteriurn paraconglorneratum KCTC 9916.</title>
        <authorList>
            <person name="Li Y."/>
        </authorList>
    </citation>
    <scope>NUCLEOTIDE SEQUENCE [LARGE SCALE GENOMIC DNA]</scope>
    <source>
        <strain evidence="1 2">KCTC 9916</strain>
    </source>
</reference>
<dbReference type="GeneID" id="78120081"/>
<dbReference type="Gene3D" id="2.40.30.100">
    <property type="entry name" value="AF2212/PG0164-like"/>
    <property type="match status" value="1"/>
</dbReference>
<evidence type="ECO:0008006" key="3">
    <source>
        <dbReference type="Google" id="ProtNLM"/>
    </source>
</evidence>
<dbReference type="Pfam" id="PF08922">
    <property type="entry name" value="DUF1905"/>
    <property type="match status" value="1"/>
</dbReference>
<sequence length="179" mass="19471">MAPKAPVTVTGTAQVRAIDERLILPLPEEASAQLPSRGQVAVHAVLGGQERDTVVEPDGRKGHWIDLDAELVGALGASEGSTVEFTLTTTKDWPEPEVPADLAAALEDADDLAETWPSLTPMARWEWVRWVGSTRSESTRAKRVDVSIDKLRNGSRRPCCFDLSSCTDPELARSGKLRE</sequence>
<protein>
    <recommendedName>
        <fullName evidence="3">DUF1905 domain-containing protein</fullName>
    </recommendedName>
</protein>
<dbReference type="Proteomes" id="UP000274327">
    <property type="component" value="Unassembled WGS sequence"/>
</dbReference>
<name>A0A3R8X8V9_9MICO</name>
<comment type="caution">
    <text evidence="1">The sequence shown here is derived from an EMBL/GenBank/DDBJ whole genome shotgun (WGS) entry which is preliminary data.</text>
</comment>
<accession>A0A3R8X8V9</accession>
<proteinExistence type="predicted"/>